<dbReference type="AlphaFoldDB" id="A0A9E2L3A3"/>
<dbReference type="PANTHER" id="PTHR43227:SF11">
    <property type="entry name" value="BLL4140 PROTEIN"/>
    <property type="match status" value="1"/>
</dbReference>
<dbReference type="Proteomes" id="UP000823914">
    <property type="component" value="Unassembled WGS sequence"/>
</dbReference>
<gene>
    <name evidence="9" type="ORF">IAA16_09445</name>
</gene>
<reference evidence="9" key="2">
    <citation type="submission" date="2021-04" db="EMBL/GenBank/DDBJ databases">
        <authorList>
            <person name="Gilroy R."/>
        </authorList>
    </citation>
    <scope>NUCLEOTIDE SEQUENCE</scope>
    <source>
        <strain evidence="9">Gambia15-2214</strain>
    </source>
</reference>
<feature type="domain" description="ABC transmembrane type-1" evidence="8">
    <location>
        <begin position="87"/>
        <end position="304"/>
    </location>
</feature>
<feature type="transmembrane region" description="Helical" evidence="7">
    <location>
        <begin position="21"/>
        <end position="45"/>
    </location>
</feature>
<evidence type="ECO:0000259" key="8">
    <source>
        <dbReference type="PROSITE" id="PS50928"/>
    </source>
</evidence>
<keyword evidence="2 7" id="KW-0813">Transport</keyword>
<dbReference type="CDD" id="cd06261">
    <property type="entry name" value="TM_PBP2"/>
    <property type="match status" value="1"/>
</dbReference>
<keyword evidence="6 7" id="KW-0472">Membrane</keyword>
<evidence type="ECO:0000256" key="3">
    <source>
        <dbReference type="ARBA" id="ARBA00022475"/>
    </source>
</evidence>
<protein>
    <submittedName>
        <fullName evidence="9">ABC transporter permease subunit</fullName>
    </submittedName>
</protein>
<accession>A0A9E2L3A3</accession>
<evidence type="ECO:0000256" key="7">
    <source>
        <dbReference type="RuleBase" id="RU363032"/>
    </source>
</evidence>
<evidence type="ECO:0000256" key="1">
    <source>
        <dbReference type="ARBA" id="ARBA00004651"/>
    </source>
</evidence>
<evidence type="ECO:0000256" key="2">
    <source>
        <dbReference type="ARBA" id="ARBA00022448"/>
    </source>
</evidence>
<keyword evidence="4 7" id="KW-0812">Transmembrane</keyword>
<organism evidence="9 10">
    <name type="scientific">Candidatus Treponema excrementipullorum</name>
    <dbReference type="NCBI Taxonomy" id="2838768"/>
    <lineage>
        <taxon>Bacteria</taxon>
        <taxon>Pseudomonadati</taxon>
        <taxon>Spirochaetota</taxon>
        <taxon>Spirochaetia</taxon>
        <taxon>Spirochaetales</taxon>
        <taxon>Treponemataceae</taxon>
        <taxon>Treponema</taxon>
    </lineage>
</organism>
<feature type="transmembrane region" description="Helical" evidence="7">
    <location>
        <begin position="290"/>
        <end position="308"/>
    </location>
</feature>
<sequence length="318" mass="36127">MSDVALQPKKTKKKKQSFIKVFRKNLPLTIMALPGLIVMLLFRYLPMVGLILAFKRFSVRDGIFGSKFVGFKNFEFLFKTSDAWIITRNTILYNGLFIILDLVMAVAMAIGLSELLNKRRAKIYQTIFMAPYFLSWVVVSFMAFSLFSVDDGLFNHLLQYCGFAGVNWYAEPGKWPFILAIFQVWKTVGYSTVMYLSTLTSIPNDFYEAAIIDGATKWQQITKITLPSLRPMMIVLTIMAIGRIFYADFGLFYQLPRDSGPLYDVTQVIDTYLYRALKVTGNVGMASAAGLYQSVVGFVLVMLTNFIVRKIDPDSALF</sequence>
<dbReference type="InterPro" id="IPR035906">
    <property type="entry name" value="MetI-like_sf"/>
</dbReference>
<proteinExistence type="inferred from homology"/>
<dbReference type="Pfam" id="PF00528">
    <property type="entry name" value="BPD_transp_1"/>
    <property type="match status" value="1"/>
</dbReference>
<dbReference type="InterPro" id="IPR000515">
    <property type="entry name" value="MetI-like"/>
</dbReference>
<feature type="transmembrane region" description="Helical" evidence="7">
    <location>
        <begin position="91"/>
        <end position="116"/>
    </location>
</feature>
<comment type="similarity">
    <text evidence="7">Belongs to the binding-protein-dependent transport system permease family.</text>
</comment>
<evidence type="ECO:0000313" key="10">
    <source>
        <dbReference type="Proteomes" id="UP000823914"/>
    </source>
</evidence>
<evidence type="ECO:0000256" key="5">
    <source>
        <dbReference type="ARBA" id="ARBA00022989"/>
    </source>
</evidence>
<comment type="caution">
    <text evidence="9">The sequence shown here is derived from an EMBL/GenBank/DDBJ whole genome shotgun (WGS) entry which is preliminary data.</text>
</comment>
<dbReference type="InterPro" id="IPR050809">
    <property type="entry name" value="UgpAE/MalFG_permease"/>
</dbReference>
<dbReference type="SUPFAM" id="SSF161098">
    <property type="entry name" value="MetI-like"/>
    <property type="match status" value="1"/>
</dbReference>
<reference evidence="9" key="1">
    <citation type="journal article" date="2021" name="PeerJ">
        <title>Extensive microbial diversity within the chicken gut microbiome revealed by metagenomics and culture.</title>
        <authorList>
            <person name="Gilroy R."/>
            <person name="Ravi A."/>
            <person name="Getino M."/>
            <person name="Pursley I."/>
            <person name="Horton D.L."/>
            <person name="Alikhan N.F."/>
            <person name="Baker D."/>
            <person name="Gharbi K."/>
            <person name="Hall N."/>
            <person name="Watson M."/>
            <person name="Adriaenssens E.M."/>
            <person name="Foster-Nyarko E."/>
            <person name="Jarju S."/>
            <person name="Secka A."/>
            <person name="Antonio M."/>
            <person name="Oren A."/>
            <person name="Chaudhuri R.R."/>
            <person name="La Ragione R."/>
            <person name="Hildebrand F."/>
            <person name="Pallen M.J."/>
        </authorList>
    </citation>
    <scope>NUCLEOTIDE SEQUENCE</scope>
    <source>
        <strain evidence="9">Gambia15-2214</strain>
    </source>
</reference>
<evidence type="ECO:0000313" key="9">
    <source>
        <dbReference type="EMBL" id="MBU3850777.1"/>
    </source>
</evidence>
<dbReference type="EMBL" id="JAHLFV010000217">
    <property type="protein sequence ID" value="MBU3850777.1"/>
    <property type="molecule type" value="Genomic_DNA"/>
</dbReference>
<dbReference type="PANTHER" id="PTHR43227">
    <property type="entry name" value="BLL4140 PROTEIN"/>
    <property type="match status" value="1"/>
</dbReference>
<evidence type="ECO:0000256" key="4">
    <source>
        <dbReference type="ARBA" id="ARBA00022692"/>
    </source>
</evidence>
<dbReference type="PROSITE" id="PS50928">
    <property type="entry name" value="ABC_TM1"/>
    <property type="match status" value="1"/>
</dbReference>
<keyword evidence="5 7" id="KW-1133">Transmembrane helix</keyword>
<dbReference type="Gene3D" id="1.10.3720.10">
    <property type="entry name" value="MetI-like"/>
    <property type="match status" value="1"/>
</dbReference>
<feature type="transmembrane region" description="Helical" evidence="7">
    <location>
        <begin position="128"/>
        <end position="149"/>
    </location>
</feature>
<dbReference type="GO" id="GO:0055085">
    <property type="term" value="P:transmembrane transport"/>
    <property type="evidence" value="ECO:0007669"/>
    <property type="project" value="InterPro"/>
</dbReference>
<feature type="transmembrane region" description="Helical" evidence="7">
    <location>
        <begin position="233"/>
        <end position="253"/>
    </location>
</feature>
<evidence type="ECO:0000256" key="6">
    <source>
        <dbReference type="ARBA" id="ARBA00023136"/>
    </source>
</evidence>
<comment type="subcellular location">
    <subcellularLocation>
        <location evidence="1 7">Cell membrane</location>
        <topology evidence="1 7">Multi-pass membrane protein</topology>
    </subcellularLocation>
</comment>
<name>A0A9E2L3A3_9SPIR</name>
<dbReference type="GO" id="GO:0005886">
    <property type="term" value="C:plasma membrane"/>
    <property type="evidence" value="ECO:0007669"/>
    <property type="project" value="UniProtKB-SubCell"/>
</dbReference>
<keyword evidence="3" id="KW-1003">Cell membrane</keyword>